<dbReference type="AlphaFoldDB" id="A0A956NEX7"/>
<dbReference type="Pfam" id="PF00676">
    <property type="entry name" value="E1_dh"/>
    <property type="match status" value="1"/>
</dbReference>
<proteinExistence type="predicted"/>
<evidence type="ECO:0000256" key="2">
    <source>
        <dbReference type="ARBA" id="ARBA00012280"/>
    </source>
</evidence>
<accession>A0A956NEX7</accession>
<comment type="cofactor">
    <cofactor evidence="1">
        <name>thiamine diphosphate</name>
        <dbReference type="ChEBI" id="CHEBI:58937"/>
    </cofactor>
</comment>
<dbReference type="Pfam" id="PF02779">
    <property type="entry name" value="Transket_pyr"/>
    <property type="match status" value="1"/>
</dbReference>
<reference evidence="6" key="2">
    <citation type="journal article" date="2021" name="Microbiome">
        <title>Successional dynamics and alternative stable states in a saline activated sludge microbial community over 9 years.</title>
        <authorList>
            <person name="Wang Y."/>
            <person name="Ye J."/>
            <person name="Ju F."/>
            <person name="Liu L."/>
            <person name="Boyd J.A."/>
            <person name="Deng Y."/>
            <person name="Parks D.H."/>
            <person name="Jiang X."/>
            <person name="Yin X."/>
            <person name="Woodcroft B.J."/>
            <person name="Tyson G.W."/>
            <person name="Hugenholtz P."/>
            <person name="Polz M.F."/>
            <person name="Zhang T."/>
        </authorList>
    </citation>
    <scope>NUCLEOTIDE SEQUENCE</scope>
    <source>
        <strain evidence="6">HKST-UBA02</strain>
    </source>
</reference>
<evidence type="ECO:0000313" key="7">
    <source>
        <dbReference type="Proteomes" id="UP000739538"/>
    </source>
</evidence>
<dbReference type="GO" id="GO:0004591">
    <property type="term" value="F:oxoglutarate dehydrogenase (succinyl-transferring) activity"/>
    <property type="evidence" value="ECO:0007669"/>
    <property type="project" value="UniProtKB-EC"/>
</dbReference>
<dbReference type="InterPro" id="IPR011603">
    <property type="entry name" value="2oxoglutarate_DH_E1"/>
</dbReference>
<organism evidence="6 7">
    <name type="scientific">Eiseniibacteriota bacterium</name>
    <dbReference type="NCBI Taxonomy" id="2212470"/>
    <lineage>
        <taxon>Bacteria</taxon>
        <taxon>Candidatus Eiseniibacteriota</taxon>
    </lineage>
</organism>
<dbReference type="InterPro" id="IPR029061">
    <property type="entry name" value="THDP-binding"/>
</dbReference>
<dbReference type="EMBL" id="JAGQHS010000057">
    <property type="protein sequence ID" value="MCA9756558.1"/>
    <property type="molecule type" value="Genomic_DNA"/>
</dbReference>
<dbReference type="PANTHER" id="PTHR23152">
    <property type="entry name" value="2-OXOGLUTARATE DEHYDROGENASE"/>
    <property type="match status" value="1"/>
</dbReference>
<protein>
    <recommendedName>
        <fullName evidence="2">oxoglutarate dehydrogenase (succinyl-transferring)</fullName>
        <ecNumber evidence="2">1.2.4.2</ecNumber>
    </recommendedName>
</protein>
<dbReference type="CDD" id="cd02016">
    <property type="entry name" value="TPP_E1_OGDC_like"/>
    <property type="match status" value="1"/>
</dbReference>
<reference evidence="6" key="1">
    <citation type="submission" date="2020-04" db="EMBL/GenBank/DDBJ databases">
        <authorList>
            <person name="Zhang T."/>
        </authorList>
    </citation>
    <scope>NUCLEOTIDE SEQUENCE</scope>
    <source>
        <strain evidence="6">HKST-UBA02</strain>
    </source>
</reference>
<evidence type="ECO:0000256" key="4">
    <source>
        <dbReference type="ARBA" id="ARBA00023052"/>
    </source>
</evidence>
<dbReference type="Gene3D" id="3.40.50.970">
    <property type="match status" value="1"/>
</dbReference>
<dbReference type="InterPro" id="IPR042179">
    <property type="entry name" value="KGD_C_sf"/>
</dbReference>
<name>A0A956NEX7_UNCEI</name>
<dbReference type="GO" id="GO:0030976">
    <property type="term" value="F:thiamine pyrophosphate binding"/>
    <property type="evidence" value="ECO:0007669"/>
    <property type="project" value="InterPro"/>
</dbReference>
<dbReference type="Proteomes" id="UP000739538">
    <property type="component" value="Unassembled WGS sequence"/>
</dbReference>
<evidence type="ECO:0000313" key="6">
    <source>
        <dbReference type="EMBL" id="MCA9756558.1"/>
    </source>
</evidence>
<dbReference type="SMART" id="SM00861">
    <property type="entry name" value="Transket_pyr"/>
    <property type="match status" value="1"/>
</dbReference>
<dbReference type="EC" id="1.2.4.2" evidence="2"/>
<dbReference type="PANTHER" id="PTHR23152:SF4">
    <property type="entry name" value="2-OXOADIPATE DEHYDROGENASE COMPLEX COMPONENT E1"/>
    <property type="match status" value="1"/>
</dbReference>
<dbReference type="InterPro" id="IPR001017">
    <property type="entry name" value="DH_E1"/>
</dbReference>
<dbReference type="GO" id="GO:0006099">
    <property type="term" value="P:tricarboxylic acid cycle"/>
    <property type="evidence" value="ECO:0007669"/>
    <property type="project" value="TreeGrafter"/>
</dbReference>
<comment type="caution">
    <text evidence="6">The sequence shown here is derived from an EMBL/GenBank/DDBJ whole genome shotgun (WGS) entry which is preliminary data.</text>
</comment>
<dbReference type="Pfam" id="PF16870">
    <property type="entry name" value="OxoGdeHyase_C"/>
    <property type="match status" value="1"/>
</dbReference>
<dbReference type="GO" id="GO:0045252">
    <property type="term" value="C:oxoglutarate dehydrogenase complex"/>
    <property type="evidence" value="ECO:0007669"/>
    <property type="project" value="TreeGrafter"/>
</dbReference>
<dbReference type="NCBIfam" id="TIGR00239">
    <property type="entry name" value="2oxo_dh_E1"/>
    <property type="match status" value="1"/>
</dbReference>
<dbReference type="Gene3D" id="3.40.50.11610">
    <property type="entry name" value="Multifunctional 2-oxoglutarate metabolism enzyme, C-terminal domain"/>
    <property type="match status" value="1"/>
</dbReference>
<keyword evidence="4" id="KW-0786">Thiamine pyrophosphate</keyword>
<gene>
    <name evidence="6" type="ORF">KDA27_12205</name>
</gene>
<evidence type="ECO:0000256" key="3">
    <source>
        <dbReference type="ARBA" id="ARBA00023002"/>
    </source>
</evidence>
<dbReference type="Gene3D" id="3.40.50.12470">
    <property type="match status" value="1"/>
</dbReference>
<dbReference type="NCBIfam" id="NF008907">
    <property type="entry name" value="PRK12270.1"/>
    <property type="match status" value="1"/>
</dbReference>
<dbReference type="InterPro" id="IPR031717">
    <property type="entry name" value="ODO-1/KGD_C"/>
</dbReference>
<dbReference type="PIRSF" id="PIRSF000157">
    <property type="entry name" value="Oxoglu_dh_E1"/>
    <property type="match status" value="1"/>
</dbReference>
<dbReference type="InterPro" id="IPR005475">
    <property type="entry name" value="Transketolase-like_Pyr-bd"/>
</dbReference>
<evidence type="ECO:0000256" key="1">
    <source>
        <dbReference type="ARBA" id="ARBA00001964"/>
    </source>
</evidence>
<sequence length="832" mass="92333">MTASHSALDPFRRWGYLQADLDPHGRLAPLPVPELDDSDQDPDSVQGRHLYCGSIGVEFMHIADAARREWVRERMESDPETPFVDRERACELLARAEVFEQFLQRRYLGAKRFSIEGVAAAVPMLAEIIETVFRQGARDIVLGTAHRGRLSLMVAIVEKSPEEIFAQFEDVDPKSALGGGDVKYHLGASGSFRTGSGESLRVSLVSNPSHLEAVDPVVLGRTRAKQRRLGDPGRLRIVPVTLHGDAAFAGQGVAAECLNMADLDGYTVGGTIHVVMNNLIGFTASPSQLHSSRYATDVAKRLPIPIFHVNGEDLDAVLRVARMAADFRTEFRTDVVIDLIGYRRWGHSEVDDPKVTAPRLYEVIESLPPLWKSWAKRIGWDEARRDELEAKMMKRYDLAQEAAKNEETRPKLFALPEYWSGYVGGRYDPSYEVDTGVDAERLAAVTERITSLPDGFEAHQKIRKGLEERARMGRGEHPVDWATAEALAIGSLLWDGTCVRLSGEDSRRGTFNQRHSVLFDVETGEEYCPLRHLHAEQGAFGCYDSPLSEFAVLGFEYGFSRDHPEALVLWEAQFGDFVNGAQVVLDQFLSAGEDKWGLLSGLVVLLPHGYEGQGPEHSSARPERILQLAAEDNMQVCQPTTAAQYFHLLRRQLLRKWRKPLVVFTPKSMLREHAARSPLAELTQGRFAPLLADVGESSREKDSCERILVATGKLVHELRAERKRGKHHAAVIALEQLYPLPERELAAELAQYPKSARVVWVQEEPGNMGAFAYILPELERLAGGRRVSAVRRTASASPATGSKRASEIEQHALVARAFTVGAGDASANHDGS</sequence>
<keyword evidence="3 6" id="KW-0560">Oxidoreductase</keyword>
<feature type="domain" description="Transketolase-like pyrimidine-binding" evidence="5">
    <location>
        <begin position="479"/>
        <end position="672"/>
    </location>
</feature>
<dbReference type="SUPFAM" id="SSF52518">
    <property type="entry name" value="Thiamin diphosphate-binding fold (THDP-binding)"/>
    <property type="match status" value="2"/>
</dbReference>
<evidence type="ECO:0000259" key="5">
    <source>
        <dbReference type="SMART" id="SM00861"/>
    </source>
</evidence>
<dbReference type="NCBIfam" id="NF006914">
    <property type="entry name" value="PRK09404.1"/>
    <property type="match status" value="1"/>
</dbReference>
<dbReference type="GO" id="GO:0005829">
    <property type="term" value="C:cytosol"/>
    <property type="evidence" value="ECO:0007669"/>
    <property type="project" value="TreeGrafter"/>
</dbReference>